<evidence type="ECO:0000313" key="2">
    <source>
        <dbReference type="Proteomes" id="UP000233781"/>
    </source>
</evidence>
<dbReference type="AlphaFoldDB" id="A0A2N3YK17"/>
<dbReference type="EMBL" id="PJNE01000001">
    <property type="protein sequence ID" value="PKW27149.1"/>
    <property type="molecule type" value="Genomic_DNA"/>
</dbReference>
<dbReference type="Proteomes" id="UP000233781">
    <property type="component" value="Unassembled WGS sequence"/>
</dbReference>
<comment type="caution">
    <text evidence="1">The sequence shown here is derived from an EMBL/GenBank/DDBJ whole genome shotgun (WGS) entry which is preliminary data.</text>
</comment>
<dbReference type="OrthoDB" id="4866617at2"/>
<protein>
    <submittedName>
        <fullName evidence="1">Uncharacterized protein</fullName>
    </submittedName>
</protein>
<evidence type="ECO:0000313" key="1">
    <source>
        <dbReference type="EMBL" id="PKW27149.1"/>
    </source>
</evidence>
<accession>A0A2N3YK17</accession>
<gene>
    <name evidence="1" type="ORF">ATL31_1985</name>
</gene>
<name>A0A2N3YK17_9MICO</name>
<dbReference type="Pfam" id="PF21853">
    <property type="entry name" value="DUF6912"/>
    <property type="match status" value="1"/>
</dbReference>
<dbReference type="RefSeq" id="WP_101395617.1">
    <property type="nucleotide sequence ID" value="NZ_PJNE01000001.1"/>
</dbReference>
<organism evidence="1 2">
    <name type="scientific">Phycicoccus duodecadis</name>
    <dbReference type="NCBI Taxonomy" id="173053"/>
    <lineage>
        <taxon>Bacteria</taxon>
        <taxon>Bacillati</taxon>
        <taxon>Actinomycetota</taxon>
        <taxon>Actinomycetes</taxon>
        <taxon>Micrococcales</taxon>
        <taxon>Intrasporangiaceae</taxon>
        <taxon>Phycicoccus</taxon>
    </lineage>
</organism>
<proteinExistence type="predicted"/>
<sequence>MPQTRVYLPLTAADLDALMDGADLGPVPLAAHGVTPALGRPGLTVDEEELEHLAWVAATEEADGLRDGPTRRVVAAADVDGGVVAVPASADVPSRVELLAPLARARLVSFHVDESPGDTGTVDLLWFDVTELGAVIDLLATD</sequence>
<keyword evidence="2" id="KW-1185">Reference proteome</keyword>
<reference evidence="1 2" key="1">
    <citation type="submission" date="2017-12" db="EMBL/GenBank/DDBJ databases">
        <title>Sequencing the genomes of 1000 Actinobacteria strains.</title>
        <authorList>
            <person name="Klenk H.-P."/>
        </authorList>
    </citation>
    <scope>NUCLEOTIDE SEQUENCE [LARGE SCALE GENOMIC DNA]</scope>
    <source>
        <strain evidence="1 2">DSM 12806</strain>
    </source>
</reference>
<dbReference type="InterPro" id="IPR054206">
    <property type="entry name" value="DUF6912"/>
</dbReference>